<accession>A0A1B6PGU4</accession>
<sequence>MSIHVSAFDPALLCASSPSNRAVTGSPHQATASPLVCQLCRCIYIVVTFASTNVLHNPYCAIRLHKVFVLLIGSSSSSCRYPYHR</sequence>
<name>A0A1B6PGU4_SORBI</name>
<protein>
    <submittedName>
        <fullName evidence="1">Uncharacterized protein</fullName>
    </submittedName>
</protein>
<proteinExistence type="predicted"/>
<reference evidence="1 2" key="1">
    <citation type="journal article" date="2009" name="Nature">
        <title>The Sorghum bicolor genome and the diversification of grasses.</title>
        <authorList>
            <person name="Paterson A.H."/>
            <person name="Bowers J.E."/>
            <person name="Bruggmann R."/>
            <person name="Dubchak I."/>
            <person name="Grimwood J."/>
            <person name="Gundlach H."/>
            <person name="Haberer G."/>
            <person name="Hellsten U."/>
            <person name="Mitros T."/>
            <person name="Poliakov A."/>
            <person name="Schmutz J."/>
            <person name="Spannagl M."/>
            <person name="Tang H."/>
            <person name="Wang X."/>
            <person name="Wicker T."/>
            <person name="Bharti A.K."/>
            <person name="Chapman J."/>
            <person name="Feltus F.A."/>
            <person name="Gowik U."/>
            <person name="Grigoriev I.V."/>
            <person name="Lyons E."/>
            <person name="Maher C.A."/>
            <person name="Martis M."/>
            <person name="Narechania A."/>
            <person name="Otillar R.P."/>
            <person name="Penning B.W."/>
            <person name="Salamov A.A."/>
            <person name="Wang Y."/>
            <person name="Zhang L."/>
            <person name="Carpita N.C."/>
            <person name="Freeling M."/>
            <person name="Gingle A.R."/>
            <person name="Hash C.T."/>
            <person name="Keller B."/>
            <person name="Klein P."/>
            <person name="Kresovich S."/>
            <person name="McCann M.C."/>
            <person name="Ming R."/>
            <person name="Peterson D.G."/>
            <person name="Mehboob-ur-Rahman"/>
            <person name="Ware D."/>
            <person name="Westhoff P."/>
            <person name="Mayer K.F."/>
            <person name="Messing J."/>
            <person name="Rokhsar D.S."/>
        </authorList>
    </citation>
    <scope>NUCLEOTIDE SEQUENCE [LARGE SCALE GENOMIC DNA]</scope>
    <source>
        <strain evidence="2">cv. BTx623</strain>
    </source>
</reference>
<dbReference type="Gramene" id="KXG24900">
    <property type="protein sequence ID" value="KXG24900"/>
    <property type="gene ID" value="SORBI_3007G098900"/>
</dbReference>
<dbReference type="Proteomes" id="UP000000768">
    <property type="component" value="Chromosome 7"/>
</dbReference>
<organism evidence="1 2">
    <name type="scientific">Sorghum bicolor</name>
    <name type="common">Sorghum</name>
    <name type="synonym">Sorghum vulgare</name>
    <dbReference type="NCBI Taxonomy" id="4558"/>
    <lineage>
        <taxon>Eukaryota</taxon>
        <taxon>Viridiplantae</taxon>
        <taxon>Streptophyta</taxon>
        <taxon>Embryophyta</taxon>
        <taxon>Tracheophyta</taxon>
        <taxon>Spermatophyta</taxon>
        <taxon>Magnoliopsida</taxon>
        <taxon>Liliopsida</taxon>
        <taxon>Poales</taxon>
        <taxon>Poaceae</taxon>
        <taxon>PACMAD clade</taxon>
        <taxon>Panicoideae</taxon>
        <taxon>Andropogonodae</taxon>
        <taxon>Andropogoneae</taxon>
        <taxon>Sorghinae</taxon>
        <taxon>Sorghum</taxon>
    </lineage>
</organism>
<gene>
    <name evidence="1" type="ORF">SORBI_3007G098900</name>
</gene>
<dbReference type="AlphaFoldDB" id="A0A1B6PGU4"/>
<evidence type="ECO:0000313" key="1">
    <source>
        <dbReference type="EMBL" id="KXG24900.1"/>
    </source>
</evidence>
<evidence type="ECO:0000313" key="2">
    <source>
        <dbReference type="Proteomes" id="UP000000768"/>
    </source>
</evidence>
<dbReference type="InParanoid" id="A0A1B6PGU4"/>
<dbReference type="EMBL" id="CM000766">
    <property type="protein sequence ID" value="KXG24900.1"/>
    <property type="molecule type" value="Genomic_DNA"/>
</dbReference>
<keyword evidence="2" id="KW-1185">Reference proteome</keyword>
<reference evidence="2" key="2">
    <citation type="journal article" date="2018" name="Plant J.">
        <title>The Sorghum bicolor reference genome: improved assembly, gene annotations, a transcriptome atlas, and signatures of genome organization.</title>
        <authorList>
            <person name="McCormick R.F."/>
            <person name="Truong S.K."/>
            <person name="Sreedasyam A."/>
            <person name="Jenkins J."/>
            <person name="Shu S."/>
            <person name="Sims D."/>
            <person name="Kennedy M."/>
            <person name="Amirebrahimi M."/>
            <person name="Weers B.D."/>
            <person name="McKinley B."/>
            <person name="Mattison A."/>
            <person name="Morishige D.T."/>
            <person name="Grimwood J."/>
            <person name="Schmutz J."/>
            <person name="Mullet J.E."/>
        </authorList>
    </citation>
    <scope>NUCLEOTIDE SEQUENCE [LARGE SCALE GENOMIC DNA]</scope>
    <source>
        <strain evidence="2">cv. BTx623</strain>
    </source>
</reference>